<dbReference type="Pfam" id="PF00254">
    <property type="entry name" value="FKBP_C"/>
    <property type="match status" value="1"/>
</dbReference>
<name>A0A0C1Z7W3_9VIBR</name>
<dbReference type="Proteomes" id="UP000031586">
    <property type="component" value="Unassembled WGS sequence"/>
</dbReference>
<evidence type="ECO:0000256" key="6">
    <source>
        <dbReference type="RuleBase" id="RU003915"/>
    </source>
</evidence>
<dbReference type="InterPro" id="IPR000774">
    <property type="entry name" value="PPIase_FKBP_N"/>
</dbReference>
<dbReference type="Pfam" id="PF01346">
    <property type="entry name" value="FKBP_N"/>
    <property type="match status" value="1"/>
</dbReference>
<evidence type="ECO:0000256" key="4">
    <source>
        <dbReference type="ARBA" id="ARBA00023235"/>
    </source>
</evidence>
<evidence type="ECO:0000313" key="9">
    <source>
        <dbReference type="Proteomes" id="UP000031586"/>
    </source>
</evidence>
<dbReference type="InterPro" id="IPR046357">
    <property type="entry name" value="PPIase_dom_sf"/>
</dbReference>
<dbReference type="InterPro" id="IPR036944">
    <property type="entry name" value="PPIase_FKBP_N_sf"/>
</dbReference>
<dbReference type="Gene3D" id="3.10.50.40">
    <property type="match status" value="1"/>
</dbReference>
<evidence type="ECO:0000256" key="2">
    <source>
        <dbReference type="ARBA" id="ARBA00006577"/>
    </source>
</evidence>
<dbReference type="EMBL" id="JPRD01000015">
    <property type="protein sequence ID" value="KIF53090.1"/>
    <property type="molecule type" value="Genomic_DNA"/>
</dbReference>
<evidence type="ECO:0000256" key="3">
    <source>
        <dbReference type="ARBA" id="ARBA00023110"/>
    </source>
</evidence>
<dbReference type="EC" id="5.2.1.8" evidence="6"/>
<dbReference type="NCBIfam" id="NF008150">
    <property type="entry name" value="PRK10902.1"/>
    <property type="match status" value="1"/>
</dbReference>
<sequence>MRPSFKVALISAAVILAVGCQKEDTVKVEKDPLAVDQVQNLSSSTFQSDEQRTAYAIGSSFGKFITDKIDQPKEMGILIDKDMVLKGIEDYFAGKQEIEVAEVQKIVSNFGTKLSKMAEEKAQNEVKLNGEAGSSYRSEYENQEGAHKTSTGLLYKVIKTGTGKSPNANDIVEVNYEGKQIDGTKFDSSYDRGKTSSFRLNQVIPGWTEGVQLMKEGGIYEFVIPPGLAYGKHGTDRIPAESTLVFKVELVRVSAVQ</sequence>
<dbReference type="PANTHER" id="PTHR43811:SF19">
    <property type="entry name" value="39 KDA FK506-BINDING NUCLEAR PROTEIN"/>
    <property type="match status" value="1"/>
</dbReference>
<comment type="caution">
    <text evidence="8">The sequence shown here is derived from an EMBL/GenBank/DDBJ whole genome shotgun (WGS) entry which is preliminary data.</text>
</comment>
<dbReference type="PROSITE" id="PS51257">
    <property type="entry name" value="PROKAR_LIPOPROTEIN"/>
    <property type="match status" value="1"/>
</dbReference>
<dbReference type="GO" id="GO:0006457">
    <property type="term" value="P:protein folding"/>
    <property type="evidence" value="ECO:0007669"/>
    <property type="project" value="InterPro"/>
</dbReference>
<dbReference type="Gene3D" id="1.10.287.460">
    <property type="entry name" value="Peptidyl-prolyl cis-trans isomerase, FKBP-type, N-terminal domain"/>
    <property type="match status" value="1"/>
</dbReference>
<organism evidence="8 9">
    <name type="scientific">Vibrio owensii CAIM 1854 = LMG 25443</name>
    <dbReference type="NCBI Taxonomy" id="1229493"/>
    <lineage>
        <taxon>Bacteria</taxon>
        <taxon>Pseudomonadati</taxon>
        <taxon>Pseudomonadota</taxon>
        <taxon>Gammaproteobacteria</taxon>
        <taxon>Vibrionales</taxon>
        <taxon>Vibrionaceae</taxon>
        <taxon>Vibrio</taxon>
    </lineage>
</organism>
<feature type="domain" description="PPIase FKBP-type" evidence="7">
    <location>
        <begin position="169"/>
        <end position="254"/>
    </location>
</feature>
<dbReference type="FunFam" id="3.10.50.40:FF:000006">
    <property type="entry name" value="Peptidyl-prolyl cis-trans isomerase"/>
    <property type="match status" value="1"/>
</dbReference>
<reference evidence="8 9" key="1">
    <citation type="submission" date="2014-07" db="EMBL/GenBank/DDBJ databases">
        <title>Unique and conserved regions in Vibrio harveyi and related species in comparison with the shrimp pathogen Vibrio harveyi CAIM 1792.</title>
        <authorList>
            <person name="Espinoza-Valles I."/>
            <person name="Vora G."/>
            <person name="Leekitcharoenphon P."/>
            <person name="Ussery D."/>
            <person name="Hoj L."/>
            <person name="Gomez-Gil B."/>
        </authorList>
    </citation>
    <scope>NUCLEOTIDE SEQUENCE [LARGE SCALE GENOMIC DNA]</scope>
    <source>
        <strain evidence="9">CAIM 1854 / LMG 25443</strain>
    </source>
</reference>
<dbReference type="InterPro" id="IPR001179">
    <property type="entry name" value="PPIase_FKBP_dom"/>
</dbReference>
<dbReference type="PROSITE" id="PS50059">
    <property type="entry name" value="FKBP_PPIASE"/>
    <property type="match status" value="1"/>
</dbReference>
<comment type="similarity">
    <text evidence="2 6">Belongs to the FKBP-type PPIase family.</text>
</comment>
<evidence type="ECO:0000256" key="1">
    <source>
        <dbReference type="ARBA" id="ARBA00000971"/>
    </source>
</evidence>
<dbReference type="AlphaFoldDB" id="A0A0C1Z7W3"/>
<dbReference type="GO" id="GO:0003755">
    <property type="term" value="F:peptidyl-prolyl cis-trans isomerase activity"/>
    <property type="evidence" value="ECO:0007669"/>
    <property type="project" value="UniProtKB-UniRule"/>
</dbReference>
<dbReference type="SUPFAM" id="SSF54534">
    <property type="entry name" value="FKBP-like"/>
    <property type="match status" value="1"/>
</dbReference>
<dbReference type="PATRIC" id="fig|1229493.5.peg.901"/>
<gene>
    <name evidence="8" type="ORF">H735_09090</name>
</gene>
<evidence type="ECO:0000256" key="5">
    <source>
        <dbReference type="PROSITE-ProRule" id="PRU00277"/>
    </source>
</evidence>
<comment type="catalytic activity">
    <reaction evidence="1 5 6">
        <text>[protein]-peptidylproline (omega=180) = [protein]-peptidylproline (omega=0)</text>
        <dbReference type="Rhea" id="RHEA:16237"/>
        <dbReference type="Rhea" id="RHEA-COMP:10747"/>
        <dbReference type="Rhea" id="RHEA-COMP:10748"/>
        <dbReference type="ChEBI" id="CHEBI:83833"/>
        <dbReference type="ChEBI" id="CHEBI:83834"/>
        <dbReference type="EC" id="5.2.1.8"/>
    </reaction>
</comment>
<protein>
    <recommendedName>
        <fullName evidence="6">Peptidyl-prolyl cis-trans isomerase</fullName>
        <ecNumber evidence="6">5.2.1.8</ecNumber>
    </recommendedName>
</protein>
<accession>A0A0C1Z7W3</accession>
<keyword evidence="3 5" id="KW-0697">Rotamase</keyword>
<dbReference type="PANTHER" id="PTHR43811">
    <property type="entry name" value="FKBP-TYPE PEPTIDYL-PROLYL CIS-TRANS ISOMERASE FKPA"/>
    <property type="match status" value="1"/>
</dbReference>
<proteinExistence type="inferred from homology"/>
<evidence type="ECO:0000313" key="8">
    <source>
        <dbReference type="EMBL" id="KIF53090.1"/>
    </source>
</evidence>
<evidence type="ECO:0000259" key="7">
    <source>
        <dbReference type="PROSITE" id="PS50059"/>
    </source>
</evidence>
<keyword evidence="4 5" id="KW-0413">Isomerase</keyword>
<dbReference type="RefSeq" id="WP_020194261.1">
    <property type="nucleotide sequence ID" value="NZ_BAOH01000005.1"/>
</dbReference>